<feature type="transmembrane region" description="Helical" evidence="1">
    <location>
        <begin position="42"/>
        <end position="75"/>
    </location>
</feature>
<name>H5XQV9_9PSEU</name>
<evidence type="ECO:0000256" key="1">
    <source>
        <dbReference type="SAM" id="Phobius"/>
    </source>
</evidence>
<keyword evidence="1" id="KW-0812">Transmembrane</keyword>
<reference evidence="2 3" key="1">
    <citation type="submission" date="2011-11" db="EMBL/GenBank/DDBJ databases">
        <title>The Noncontiguous Finished sequence of Saccharomonospora cyanea NA-134.</title>
        <authorList>
            <consortium name="US DOE Joint Genome Institute"/>
            <person name="Lucas S."/>
            <person name="Han J."/>
            <person name="Lapidus A."/>
            <person name="Cheng J.-F."/>
            <person name="Goodwin L."/>
            <person name="Pitluck S."/>
            <person name="Peters L."/>
            <person name="Ovchinnikova G."/>
            <person name="Lu M."/>
            <person name="Detter J.C."/>
            <person name="Han C."/>
            <person name="Tapia R."/>
            <person name="Land M."/>
            <person name="Hauser L."/>
            <person name="Kyrpides N."/>
            <person name="Ivanova N."/>
            <person name="Pagani I."/>
            <person name="Brambilla E.-M."/>
            <person name="Klenk H.-P."/>
            <person name="Woyke T."/>
        </authorList>
    </citation>
    <scope>NUCLEOTIDE SEQUENCE [LARGE SCALE GENOMIC DNA]</scope>
    <source>
        <strain evidence="2 3">NA-134</strain>
    </source>
</reference>
<organism evidence="2 3">
    <name type="scientific">Saccharomonospora cyanea NA-134</name>
    <dbReference type="NCBI Taxonomy" id="882082"/>
    <lineage>
        <taxon>Bacteria</taxon>
        <taxon>Bacillati</taxon>
        <taxon>Actinomycetota</taxon>
        <taxon>Actinomycetes</taxon>
        <taxon>Pseudonocardiales</taxon>
        <taxon>Pseudonocardiaceae</taxon>
        <taxon>Saccharomonospora</taxon>
    </lineage>
</organism>
<dbReference type="InterPro" id="IPR021401">
    <property type="entry name" value="DUF3040"/>
</dbReference>
<dbReference type="AlphaFoldDB" id="H5XQV9"/>
<evidence type="ECO:0000313" key="2">
    <source>
        <dbReference type="EMBL" id="EHR61199.1"/>
    </source>
</evidence>
<sequence>MSLNEEELNTLKQLERELRTDDPRLDRSLRRMMSPEDTASMYLVLGVLGGFALGLALLVAGWVLLGLTVAVVGTLWPLRWASQRYFHPVCRHLVPNTEEPCPRCGMR</sequence>
<dbReference type="OrthoDB" id="3556774at2"/>
<dbReference type="HOGENOM" id="CLU_2156537_0_0_11"/>
<accession>H5XQV9</accession>
<keyword evidence="3" id="KW-1185">Reference proteome</keyword>
<dbReference type="Proteomes" id="UP000002791">
    <property type="component" value="Chromosome"/>
</dbReference>
<protein>
    <recommendedName>
        <fullName evidence="4">DUF3040 domain-containing protein</fullName>
    </recommendedName>
</protein>
<gene>
    <name evidence="2" type="ORF">SaccyDRAFT_2322</name>
</gene>
<keyword evidence="1" id="KW-1133">Transmembrane helix</keyword>
<keyword evidence="1" id="KW-0472">Membrane</keyword>
<dbReference type="Pfam" id="PF11239">
    <property type="entry name" value="DUF3040"/>
    <property type="match status" value="1"/>
</dbReference>
<proteinExistence type="predicted"/>
<evidence type="ECO:0000313" key="3">
    <source>
        <dbReference type="Proteomes" id="UP000002791"/>
    </source>
</evidence>
<dbReference type="RefSeq" id="WP_005456284.1">
    <property type="nucleotide sequence ID" value="NZ_CM001440.1"/>
</dbReference>
<dbReference type="EMBL" id="CM001440">
    <property type="protein sequence ID" value="EHR61199.1"/>
    <property type="molecule type" value="Genomic_DNA"/>
</dbReference>
<evidence type="ECO:0008006" key="4">
    <source>
        <dbReference type="Google" id="ProtNLM"/>
    </source>
</evidence>